<evidence type="ECO:0000256" key="1">
    <source>
        <dbReference type="SAM" id="MobiDB-lite"/>
    </source>
</evidence>
<dbReference type="InterPro" id="IPR017737">
    <property type="entry name" value="TssE1-like"/>
</dbReference>
<reference evidence="3" key="1">
    <citation type="submission" date="2024-07" db="EMBL/GenBank/DDBJ databases">
        <authorList>
            <person name="Biller S.J."/>
        </authorList>
    </citation>
    <scope>NUCLEOTIDE SEQUENCE</scope>
    <source>
        <strain evidence="3">WC2420</strain>
    </source>
</reference>
<dbReference type="PANTHER" id="PTHR38595:SF1">
    <property type="entry name" value="TYPE VI SECRETION SYSTEM COMPONENT TSSE1"/>
    <property type="match status" value="1"/>
</dbReference>
<feature type="domain" description="IraD/Gp25-like" evidence="2">
    <location>
        <begin position="62"/>
        <end position="164"/>
    </location>
</feature>
<dbReference type="Pfam" id="PF04965">
    <property type="entry name" value="GPW_gp25"/>
    <property type="match status" value="1"/>
</dbReference>
<dbReference type="AlphaFoldDB" id="A0AB39VVR5"/>
<dbReference type="PANTHER" id="PTHR38595">
    <property type="entry name" value="CYTOPLASMIC PROTEIN-RELATED"/>
    <property type="match status" value="1"/>
</dbReference>
<dbReference type="EMBL" id="CP165628">
    <property type="protein sequence ID" value="XDU73975.1"/>
    <property type="molecule type" value="Genomic_DNA"/>
</dbReference>
<dbReference type="InterPro" id="IPR053176">
    <property type="entry name" value="T6SS_TssE1-like"/>
</dbReference>
<feature type="region of interest" description="Disordered" evidence="1">
    <location>
        <begin position="16"/>
        <end position="35"/>
    </location>
</feature>
<organism evidence="3">
    <name type="scientific">Rouxiella sp. WC2420</name>
    <dbReference type="NCBI Taxonomy" id="3234145"/>
    <lineage>
        <taxon>Bacteria</taxon>
        <taxon>Pseudomonadati</taxon>
        <taxon>Pseudomonadota</taxon>
        <taxon>Gammaproteobacteria</taxon>
        <taxon>Enterobacterales</taxon>
        <taxon>Yersiniaceae</taxon>
        <taxon>Rouxiella</taxon>
    </lineage>
</organism>
<protein>
    <submittedName>
        <fullName evidence="3">Type VI secretion system baseplate subunit TssE</fullName>
    </submittedName>
</protein>
<proteinExistence type="predicted"/>
<evidence type="ECO:0000259" key="2">
    <source>
        <dbReference type="Pfam" id="PF04965"/>
    </source>
</evidence>
<gene>
    <name evidence="3" type="primary">tssE</name>
    <name evidence="3" type="ORF">AB3G37_07825</name>
</gene>
<accession>A0AB39VVR5</accession>
<sequence>MKPTSLMPEGEDLFRTGYQARENNPRMTSRDKVQPGLLDRLTDDEPEKREFNPAKNVITHSELRRQVLRDLQWLFNCVNNEEQHDLTAFAEVRSSVLNFGVSPLAGKRMSDIEWNDVQRRLTQAIINFEPRIIARDLQVKCITDPKSLDTHNILSIEIKGNLWCVPWPLEFLFRTDIDLEIGHFELKDLG</sequence>
<dbReference type="NCBIfam" id="TIGR03357">
    <property type="entry name" value="VI_zyme"/>
    <property type="match status" value="1"/>
</dbReference>
<dbReference type="SUPFAM" id="SSF160719">
    <property type="entry name" value="gpW/gp25-like"/>
    <property type="match status" value="1"/>
</dbReference>
<name>A0AB39VVR5_9GAMM</name>
<dbReference type="InterPro" id="IPR007048">
    <property type="entry name" value="IraD/Gp25-like"/>
</dbReference>
<dbReference type="RefSeq" id="WP_009637292.1">
    <property type="nucleotide sequence ID" value="NZ_CP165628.1"/>
</dbReference>
<evidence type="ECO:0000313" key="3">
    <source>
        <dbReference type="EMBL" id="XDU73975.1"/>
    </source>
</evidence>